<dbReference type="InterPro" id="IPR007197">
    <property type="entry name" value="rSAM"/>
</dbReference>
<dbReference type="Pfam" id="PF04055">
    <property type="entry name" value="Radical_SAM"/>
    <property type="match status" value="1"/>
</dbReference>
<dbReference type="PANTHER" id="PTHR43409">
    <property type="entry name" value="ANAEROBIC MAGNESIUM-PROTOPORPHYRIN IX MONOMETHYL ESTER CYCLASE-RELATED"/>
    <property type="match status" value="1"/>
</dbReference>
<dbReference type="SFLD" id="SFLDG01123">
    <property type="entry name" value="methyltransferase_(Class_B)"/>
    <property type="match status" value="1"/>
</dbReference>
<dbReference type="SMART" id="SM00729">
    <property type="entry name" value="Elp3"/>
    <property type="match status" value="1"/>
</dbReference>
<dbReference type="InterPro" id="IPR025274">
    <property type="entry name" value="DUF4070"/>
</dbReference>
<dbReference type="PANTHER" id="PTHR43409:SF3">
    <property type="entry name" value="HYPOTHETICAL METHYLTRANSFERASE"/>
    <property type="match status" value="1"/>
</dbReference>
<dbReference type="InterPro" id="IPR006638">
    <property type="entry name" value="Elp3/MiaA/NifB-like_rSAM"/>
</dbReference>
<organism evidence="7 8">
    <name type="scientific">Mariniphaga sediminis</name>
    <dbReference type="NCBI Taxonomy" id="1628158"/>
    <lineage>
        <taxon>Bacteria</taxon>
        <taxon>Pseudomonadati</taxon>
        <taxon>Bacteroidota</taxon>
        <taxon>Bacteroidia</taxon>
        <taxon>Marinilabiliales</taxon>
        <taxon>Prolixibacteraceae</taxon>
        <taxon>Mariniphaga</taxon>
    </lineage>
</organism>
<dbReference type="GO" id="GO:0031419">
    <property type="term" value="F:cobalamin binding"/>
    <property type="evidence" value="ECO:0007669"/>
    <property type="project" value="InterPro"/>
</dbReference>
<dbReference type="PROSITE" id="PS51918">
    <property type="entry name" value="RADICAL_SAM"/>
    <property type="match status" value="1"/>
</dbReference>
<dbReference type="GO" id="GO:0005829">
    <property type="term" value="C:cytosol"/>
    <property type="evidence" value="ECO:0007669"/>
    <property type="project" value="TreeGrafter"/>
</dbReference>
<keyword evidence="5" id="KW-0411">Iron-sulfur</keyword>
<dbReference type="Pfam" id="PF02310">
    <property type="entry name" value="B12-binding"/>
    <property type="match status" value="1"/>
</dbReference>
<dbReference type="GO" id="GO:0051536">
    <property type="term" value="F:iron-sulfur cluster binding"/>
    <property type="evidence" value="ECO:0007669"/>
    <property type="project" value="UniProtKB-KW"/>
</dbReference>
<dbReference type="InterPro" id="IPR034466">
    <property type="entry name" value="Methyltransferase_Class_B"/>
</dbReference>
<dbReference type="SUPFAM" id="SSF102114">
    <property type="entry name" value="Radical SAM enzymes"/>
    <property type="match status" value="1"/>
</dbReference>
<comment type="cofactor">
    <cofactor evidence="1">
        <name>[4Fe-4S] cluster</name>
        <dbReference type="ChEBI" id="CHEBI:49883"/>
    </cofactor>
</comment>
<keyword evidence="4" id="KW-0408">Iron</keyword>
<evidence type="ECO:0000313" key="8">
    <source>
        <dbReference type="Proteomes" id="UP000266441"/>
    </source>
</evidence>
<dbReference type="RefSeq" id="WP_119350648.1">
    <property type="nucleotide sequence ID" value="NZ_QWET01000010.1"/>
</dbReference>
<evidence type="ECO:0000313" key="7">
    <source>
        <dbReference type="EMBL" id="RIH64490.1"/>
    </source>
</evidence>
<dbReference type="Pfam" id="PF13282">
    <property type="entry name" value="DUF4070"/>
    <property type="match status" value="1"/>
</dbReference>
<accession>A0A399D286</accession>
<gene>
    <name evidence="7" type="ORF">D1164_14110</name>
</gene>
<dbReference type="SFLD" id="SFLDS00029">
    <property type="entry name" value="Radical_SAM"/>
    <property type="match status" value="1"/>
</dbReference>
<feature type="domain" description="Radical SAM core" evidence="6">
    <location>
        <begin position="162"/>
        <end position="393"/>
    </location>
</feature>
<evidence type="ECO:0000256" key="4">
    <source>
        <dbReference type="ARBA" id="ARBA00023004"/>
    </source>
</evidence>
<sequence length="499" mass="58028">MKILMIYPKYPDTYWSFTHALKFISRKAAVPPLGLLTVSAMLPESWQKRLVDLNVEELKNEELKWADYVFLSSMYVQKKSVAEVLHRCKDHDVKVIAGGPLFTQDYNNYPQIDHFILNEAEITLPLFLSDLQNGSPLKRIYQTEEYADLSLSPVPDFYLLNLKAYASMSLQISRGCPFSCDFCEITALLGRKVRMKSKEQVLNELDTLFRLKWRGAVSVVDDNFIGNKKVIKNELLPSMINWMKMHKHPFNFNAQTSINLADDDTLLTMMREAGFTSTFIGIETPVEESLQSCHKMQNENRDLLGNVKQIQRAGLQVSGGFIVGFDSDTSTVFQRQIDFIQKSGIVSAMVGLLNAPKNTRLYKQMEEENRLTVDATGSNTDFTMNFVPKMDYQKLQEGYRHIINNIYKEKPYYKRIRELFRNYNPVKIGKSNIDFTRIRAFIKSFFVLGLLNKGRFEYWKFIVWTLINKPKLFIEAITFAVYGYHFRTVYGLRQVRRKY</sequence>
<dbReference type="Proteomes" id="UP000266441">
    <property type="component" value="Unassembled WGS sequence"/>
</dbReference>
<reference evidence="7 8" key="1">
    <citation type="journal article" date="2015" name="Int. J. Syst. Evol. Microbiol.">
        <title>Mariniphaga sediminis sp. nov., isolated from coastal sediment.</title>
        <authorList>
            <person name="Wang F.Q."/>
            <person name="Shen Q.Y."/>
            <person name="Chen G.J."/>
            <person name="Du Z.J."/>
        </authorList>
    </citation>
    <scope>NUCLEOTIDE SEQUENCE [LARGE SCALE GENOMIC DNA]</scope>
    <source>
        <strain evidence="7 8">SY21</strain>
    </source>
</reference>
<dbReference type="EMBL" id="QWET01000010">
    <property type="protein sequence ID" value="RIH64490.1"/>
    <property type="molecule type" value="Genomic_DNA"/>
</dbReference>
<evidence type="ECO:0000256" key="3">
    <source>
        <dbReference type="ARBA" id="ARBA00022723"/>
    </source>
</evidence>
<evidence type="ECO:0000256" key="2">
    <source>
        <dbReference type="ARBA" id="ARBA00022691"/>
    </source>
</evidence>
<evidence type="ECO:0000256" key="5">
    <source>
        <dbReference type="ARBA" id="ARBA00023014"/>
    </source>
</evidence>
<dbReference type="InterPro" id="IPR058240">
    <property type="entry name" value="rSAM_sf"/>
</dbReference>
<name>A0A399D286_9BACT</name>
<dbReference type="InterPro" id="IPR023404">
    <property type="entry name" value="rSAM_horseshoe"/>
</dbReference>
<dbReference type="OrthoDB" id="9801424at2"/>
<keyword evidence="3" id="KW-0479">Metal-binding</keyword>
<proteinExistence type="predicted"/>
<evidence type="ECO:0000256" key="1">
    <source>
        <dbReference type="ARBA" id="ARBA00001966"/>
    </source>
</evidence>
<keyword evidence="2" id="KW-0949">S-adenosyl-L-methionine</keyword>
<dbReference type="Gene3D" id="3.80.30.20">
    <property type="entry name" value="tm_1862 like domain"/>
    <property type="match status" value="1"/>
</dbReference>
<dbReference type="GO" id="GO:0046872">
    <property type="term" value="F:metal ion binding"/>
    <property type="evidence" value="ECO:0007669"/>
    <property type="project" value="UniProtKB-KW"/>
</dbReference>
<dbReference type="SFLD" id="SFLDF00303">
    <property type="entry name" value="hopanoid_C2-methyltransferase"/>
    <property type="match status" value="1"/>
</dbReference>
<dbReference type="InterPro" id="IPR051198">
    <property type="entry name" value="BchE-like"/>
</dbReference>
<comment type="caution">
    <text evidence="7">The sequence shown here is derived from an EMBL/GenBank/DDBJ whole genome shotgun (WGS) entry which is preliminary data.</text>
</comment>
<dbReference type="GO" id="GO:0003824">
    <property type="term" value="F:catalytic activity"/>
    <property type="evidence" value="ECO:0007669"/>
    <property type="project" value="InterPro"/>
</dbReference>
<dbReference type="InterPro" id="IPR006158">
    <property type="entry name" value="Cobalamin-bd"/>
</dbReference>
<protein>
    <submittedName>
        <fullName evidence="7">DUF4070 domain-containing protein</fullName>
    </submittedName>
</protein>
<evidence type="ECO:0000259" key="6">
    <source>
        <dbReference type="PROSITE" id="PS51918"/>
    </source>
</evidence>
<dbReference type="Gene3D" id="3.40.50.280">
    <property type="entry name" value="Cobalamin-binding domain"/>
    <property type="match status" value="1"/>
</dbReference>
<dbReference type="InterPro" id="IPR034530">
    <property type="entry name" value="HpnP-like"/>
</dbReference>
<keyword evidence="8" id="KW-1185">Reference proteome</keyword>
<dbReference type="SFLD" id="SFLDG01082">
    <property type="entry name" value="B12-binding_domain_containing"/>
    <property type="match status" value="1"/>
</dbReference>
<dbReference type="AlphaFoldDB" id="A0A399D286"/>